<gene>
    <name evidence="1" type="ORF">HMPREF9624_00843</name>
</gene>
<evidence type="ECO:0000313" key="1">
    <source>
        <dbReference type="EMBL" id="EHL11510.1"/>
    </source>
</evidence>
<keyword evidence="2" id="KW-1185">Reference proteome</keyword>
<proteinExistence type="predicted"/>
<dbReference type="HOGENOM" id="CLU_136230_4_4_9"/>
<comment type="caution">
    <text evidence="1">The sequence shown here is derived from an EMBL/GenBank/DDBJ whole genome shotgun (WGS) entry which is preliminary data.</text>
</comment>
<dbReference type="PATRIC" id="fig|796944.3.peg.1571"/>
<dbReference type="InterPro" id="IPR035895">
    <property type="entry name" value="HPr-like_sf"/>
</dbReference>
<evidence type="ECO:0008006" key="3">
    <source>
        <dbReference type="Google" id="ProtNLM"/>
    </source>
</evidence>
<protein>
    <recommendedName>
        <fullName evidence="3">HPr domain-containing protein</fullName>
    </recommendedName>
</protein>
<dbReference type="SUPFAM" id="SSF55594">
    <property type="entry name" value="HPr-like"/>
    <property type="match status" value="1"/>
</dbReference>
<sequence>METVKILIPNSEAVSDFVNKTSSLPFDVDLGSGNRLVDAKSLLGVLYLGVGRITELFAPKEKMTQVEEKLREYLVMA</sequence>
<dbReference type="EMBL" id="AFZD01000017">
    <property type="protein sequence ID" value="EHL11510.1"/>
    <property type="molecule type" value="Genomic_DNA"/>
</dbReference>
<dbReference type="RefSeq" id="WP_009427893.1">
    <property type="nucleotide sequence ID" value="NZ_JH414504.1"/>
</dbReference>
<organism evidence="1 2">
    <name type="scientific">Oribacterium asaccharolyticum ACB7</name>
    <dbReference type="NCBI Taxonomy" id="796944"/>
    <lineage>
        <taxon>Bacteria</taxon>
        <taxon>Bacillati</taxon>
        <taxon>Bacillota</taxon>
        <taxon>Clostridia</taxon>
        <taxon>Lachnospirales</taxon>
        <taxon>Lachnospiraceae</taxon>
        <taxon>Oribacterium</taxon>
    </lineage>
</organism>
<dbReference type="Proteomes" id="UP000003527">
    <property type="component" value="Unassembled WGS sequence"/>
</dbReference>
<name>G9WVA9_9FIRM</name>
<reference evidence="1 2" key="1">
    <citation type="submission" date="2011-08" db="EMBL/GenBank/DDBJ databases">
        <title>The Genome Sequence of Oribacterium sp. ACB7.</title>
        <authorList>
            <consortium name="The Broad Institute Genome Sequencing Platform"/>
            <person name="Earl A."/>
            <person name="Ward D."/>
            <person name="Feldgarden M."/>
            <person name="Gevers D."/>
            <person name="Sizova M."/>
            <person name="Hazen A."/>
            <person name="Epstein S."/>
            <person name="Young S.K."/>
            <person name="Zeng Q."/>
            <person name="Gargeya S."/>
            <person name="Fitzgerald M."/>
            <person name="Haas B."/>
            <person name="Abouelleil A."/>
            <person name="Alvarado L."/>
            <person name="Arachchi H.M."/>
            <person name="Berlin A."/>
            <person name="Brown A."/>
            <person name="Chapman S.B."/>
            <person name="Chen Z."/>
            <person name="Dunbar C."/>
            <person name="Freedman E."/>
            <person name="Gearin G."/>
            <person name="Gellesch M."/>
            <person name="Goldberg J."/>
            <person name="Griggs A."/>
            <person name="Gujja S."/>
            <person name="Heiman D."/>
            <person name="Howarth C."/>
            <person name="Larson L."/>
            <person name="Lui A."/>
            <person name="MacDonald P.J.P."/>
            <person name="Montmayeur A."/>
            <person name="Murphy C."/>
            <person name="Neiman D."/>
            <person name="Pearson M."/>
            <person name="Priest M."/>
            <person name="Roberts A."/>
            <person name="Saif S."/>
            <person name="Shea T."/>
            <person name="Shenoy N."/>
            <person name="Sisk P."/>
            <person name="Stolte C."/>
            <person name="Sykes S."/>
            <person name="Wortman J."/>
            <person name="Nusbaum C."/>
            <person name="Birren B."/>
        </authorList>
    </citation>
    <scope>NUCLEOTIDE SEQUENCE [LARGE SCALE GENOMIC DNA]</scope>
    <source>
        <strain evidence="1 2">ACB7</strain>
    </source>
</reference>
<dbReference type="AlphaFoldDB" id="G9WVA9"/>
<accession>G9WVA9</accession>
<evidence type="ECO:0000313" key="2">
    <source>
        <dbReference type="Proteomes" id="UP000003527"/>
    </source>
</evidence>